<organism evidence="2 3">
    <name type="scientific">Porites evermanni</name>
    <dbReference type="NCBI Taxonomy" id="104178"/>
    <lineage>
        <taxon>Eukaryota</taxon>
        <taxon>Metazoa</taxon>
        <taxon>Cnidaria</taxon>
        <taxon>Anthozoa</taxon>
        <taxon>Hexacorallia</taxon>
        <taxon>Scleractinia</taxon>
        <taxon>Fungiina</taxon>
        <taxon>Poritidae</taxon>
        <taxon>Porites</taxon>
    </lineage>
</organism>
<feature type="non-terminal residue" evidence="2">
    <location>
        <position position="1"/>
    </location>
</feature>
<sequence>KLKEKKSFNKVSLSRTFSSASSDSDYEDDCFYLIRKSQGDYRDEPFYYDGISDEELHHRLNIEFEEKFAGLVKGVLGSALKKLNAALSVRDRRTRAVAGATVLHGLNHFETTPTIEVEAATTNGELKHRGRSTRRWSTVSALGRQKGAHSAKEPGIRALVGPPVRPRPTASEMTPTTEAGDVVTLGRSSHVLLRRGSPFRCVAYALRKSRAALSVKEIVKVAVDGVLQAWIPRGPRLSVMIPTTVAEVAFTNGFSIVLRSQFLDPVQEITHVIEFLQETTFFSSTSAKACVTDIFRTTV</sequence>
<feature type="region of interest" description="Disordered" evidence="1">
    <location>
        <begin position="157"/>
        <end position="176"/>
    </location>
</feature>
<reference evidence="2 3" key="1">
    <citation type="submission" date="2022-05" db="EMBL/GenBank/DDBJ databases">
        <authorList>
            <consortium name="Genoscope - CEA"/>
            <person name="William W."/>
        </authorList>
    </citation>
    <scope>NUCLEOTIDE SEQUENCE [LARGE SCALE GENOMIC DNA]</scope>
</reference>
<dbReference type="EMBL" id="CALNXI010000692">
    <property type="protein sequence ID" value="CAH3034060.1"/>
    <property type="molecule type" value="Genomic_DNA"/>
</dbReference>
<keyword evidence="3" id="KW-1185">Reference proteome</keyword>
<evidence type="ECO:0000256" key="1">
    <source>
        <dbReference type="SAM" id="MobiDB-lite"/>
    </source>
</evidence>
<accession>A0ABN8MTI2</accession>
<evidence type="ECO:0000313" key="2">
    <source>
        <dbReference type="EMBL" id="CAH3034060.1"/>
    </source>
</evidence>
<protein>
    <submittedName>
        <fullName evidence="2">Uncharacterized protein</fullName>
    </submittedName>
</protein>
<gene>
    <name evidence="2" type="ORF">PEVE_00039333</name>
</gene>
<proteinExistence type="predicted"/>
<dbReference type="Proteomes" id="UP001159427">
    <property type="component" value="Unassembled WGS sequence"/>
</dbReference>
<name>A0ABN8MTI2_9CNID</name>
<comment type="caution">
    <text evidence="2">The sequence shown here is derived from an EMBL/GenBank/DDBJ whole genome shotgun (WGS) entry which is preliminary data.</text>
</comment>
<evidence type="ECO:0000313" key="3">
    <source>
        <dbReference type="Proteomes" id="UP001159427"/>
    </source>
</evidence>